<sequence length="85" mass="9372">MDPEILRLREGATLNRGLLAFGNCIRALSNPSTAELVNYGESMLTQILAQALGGNSYLLVVACLRQGDWELNKNTMRHVAELQQV</sequence>
<dbReference type="GO" id="GO:0007018">
    <property type="term" value="P:microtubule-based movement"/>
    <property type="evidence" value="ECO:0007669"/>
    <property type="project" value="InterPro"/>
</dbReference>
<dbReference type="GO" id="GO:0003777">
    <property type="term" value="F:microtubule motor activity"/>
    <property type="evidence" value="ECO:0007669"/>
    <property type="project" value="InterPro"/>
</dbReference>
<dbReference type="AlphaFoldDB" id="A0AAE0FCV3"/>
<dbReference type="InterPro" id="IPR027417">
    <property type="entry name" value="P-loop_NTPase"/>
</dbReference>
<organism evidence="4 5">
    <name type="scientific">Cymbomonas tetramitiformis</name>
    <dbReference type="NCBI Taxonomy" id="36881"/>
    <lineage>
        <taxon>Eukaryota</taxon>
        <taxon>Viridiplantae</taxon>
        <taxon>Chlorophyta</taxon>
        <taxon>Pyramimonadophyceae</taxon>
        <taxon>Pyramimonadales</taxon>
        <taxon>Pyramimonadaceae</taxon>
        <taxon>Cymbomonas</taxon>
    </lineage>
</organism>
<dbReference type="GO" id="GO:0005874">
    <property type="term" value="C:microtubule"/>
    <property type="evidence" value="ECO:0007669"/>
    <property type="project" value="TreeGrafter"/>
</dbReference>
<dbReference type="SUPFAM" id="SSF52540">
    <property type="entry name" value="P-loop containing nucleoside triphosphate hydrolases"/>
    <property type="match status" value="1"/>
</dbReference>
<feature type="domain" description="Kinesin motor" evidence="3">
    <location>
        <begin position="1"/>
        <end position="85"/>
    </location>
</feature>
<dbReference type="GO" id="GO:0016887">
    <property type="term" value="F:ATP hydrolysis activity"/>
    <property type="evidence" value="ECO:0007669"/>
    <property type="project" value="TreeGrafter"/>
</dbReference>
<dbReference type="PROSITE" id="PS50067">
    <property type="entry name" value="KINESIN_MOTOR_2"/>
    <property type="match status" value="1"/>
</dbReference>
<dbReference type="EMBL" id="LGRX02020572">
    <property type="protein sequence ID" value="KAK3257379.1"/>
    <property type="molecule type" value="Genomic_DNA"/>
</dbReference>
<evidence type="ECO:0000313" key="5">
    <source>
        <dbReference type="Proteomes" id="UP001190700"/>
    </source>
</evidence>
<evidence type="ECO:0000313" key="4">
    <source>
        <dbReference type="EMBL" id="KAK3257379.1"/>
    </source>
</evidence>
<dbReference type="InterPro" id="IPR027640">
    <property type="entry name" value="Kinesin-like_fam"/>
</dbReference>
<evidence type="ECO:0000259" key="3">
    <source>
        <dbReference type="PROSITE" id="PS50067"/>
    </source>
</evidence>
<dbReference type="InterPro" id="IPR001752">
    <property type="entry name" value="Kinesin_motor_dom"/>
</dbReference>
<dbReference type="GO" id="GO:0008017">
    <property type="term" value="F:microtubule binding"/>
    <property type="evidence" value="ECO:0007669"/>
    <property type="project" value="InterPro"/>
</dbReference>
<dbReference type="GO" id="GO:0005871">
    <property type="term" value="C:kinesin complex"/>
    <property type="evidence" value="ECO:0007669"/>
    <property type="project" value="TreeGrafter"/>
</dbReference>
<comment type="caution">
    <text evidence="4">The sequence shown here is derived from an EMBL/GenBank/DDBJ whole genome shotgun (WGS) entry which is preliminary data.</text>
</comment>
<gene>
    <name evidence="4" type="ORF">CYMTET_33531</name>
</gene>
<dbReference type="PANTHER" id="PTHR24115">
    <property type="entry name" value="KINESIN-RELATED"/>
    <property type="match status" value="1"/>
</dbReference>
<proteinExistence type="inferred from homology"/>
<keyword evidence="5" id="KW-1185">Reference proteome</keyword>
<evidence type="ECO:0000256" key="1">
    <source>
        <dbReference type="ARBA" id="ARBA00023175"/>
    </source>
</evidence>
<name>A0AAE0FCV3_9CHLO</name>
<dbReference type="Gene3D" id="3.40.850.10">
    <property type="entry name" value="Kinesin motor domain"/>
    <property type="match status" value="1"/>
</dbReference>
<comment type="similarity">
    <text evidence="2">Belongs to the TRAFAC class myosin-kinesin ATPase superfamily. Kinesin family.</text>
</comment>
<evidence type="ECO:0000256" key="2">
    <source>
        <dbReference type="PROSITE-ProRule" id="PRU00283"/>
    </source>
</evidence>
<dbReference type="PANTHER" id="PTHR24115:SF1016">
    <property type="entry name" value="KINESIN FAMILY MEMBER 19A"/>
    <property type="match status" value="1"/>
</dbReference>
<dbReference type="Pfam" id="PF00225">
    <property type="entry name" value="Kinesin"/>
    <property type="match status" value="1"/>
</dbReference>
<dbReference type="Proteomes" id="UP001190700">
    <property type="component" value="Unassembled WGS sequence"/>
</dbReference>
<reference evidence="4 5" key="1">
    <citation type="journal article" date="2015" name="Genome Biol. Evol.">
        <title>Comparative Genomics of a Bacterivorous Green Alga Reveals Evolutionary Causalities and Consequences of Phago-Mixotrophic Mode of Nutrition.</title>
        <authorList>
            <person name="Burns J.A."/>
            <person name="Paasch A."/>
            <person name="Narechania A."/>
            <person name="Kim E."/>
        </authorList>
    </citation>
    <scope>NUCLEOTIDE SEQUENCE [LARGE SCALE GENOMIC DNA]</scope>
    <source>
        <strain evidence="4 5">PLY_AMNH</strain>
    </source>
</reference>
<dbReference type="GO" id="GO:0005524">
    <property type="term" value="F:ATP binding"/>
    <property type="evidence" value="ECO:0007669"/>
    <property type="project" value="InterPro"/>
</dbReference>
<protein>
    <recommendedName>
        <fullName evidence="3">Kinesin motor domain-containing protein</fullName>
    </recommendedName>
</protein>
<accession>A0AAE0FCV3</accession>
<dbReference type="InterPro" id="IPR036961">
    <property type="entry name" value="Kinesin_motor_dom_sf"/>
</dbReference>
<keyword evidence="1" id="KW-0505">Motor protein</keyword>
<comment type="caution">
    <text evidence="2">Lacks conserved residue(s) required for the propagation of feature annotation.</text>
</comment>